<keyword evidence="2" id="KW-0812">Transmembrane</keyword>
<reference evidence="4" key="1">
    <citation type="submission" date="2021-02" db="EMBL/GenBank/DDBJ databases">
        <authorList>
            <person name="Palmer J.M."/>
        </authorList>
    </citation>
    <scope>NUCLEOTIDE SEQUENCE</scope>
    <source>
        <strain evidence="4">SCRP734</strain>
    </source>
</reference>
<proteinExistence type="predicted"/>
<evidence type="ECO:0000256" key="2">
    <source>
        <dbReference type="SAM" id="Phobius"/>
    </source>
</evidence>
<dbReference type="PANTHER" id="PTHR23028:SF53">
    <property type="entry name" value="ACYL_TRANSF_3 DOMAIN-CONTAINING PROTEIN"/>
    <property type="match status" value="1"/>
</dbReference>
<feature type="transmembrane region" description="Helical" evidence="2">
    <location>
        <begin position="370"/>
        <end position="388"/>
    </location>
</feature>
<dbReference type="AlphaFoldDB" id="A0A8T1WAW9"/>
<keyword evidence="5" id="KW-1185">Reference proteome</keyword>
<feature type="transmembrane region" description="Helical" evidence="2">
    <location>
        <begin position="314"/>
        <end position="332"/>
    </location>
</feature>
<gene>
    <name evidence="4" type="ORF">PHYPSEUDO_006886</name>
</gene>
<dbReference type="InterPro" id="IPR002656">
    <property type="entry name" value="Acyl_transf_3_dom"/>
</dbReference>
<name>A0A8T1WAW9_9STRA</name>
<feature type="domain" description="Acyltransferase 3" evidence="3">
    <location>
        <begin position="56"/>
        <end position="380"/>
    </location>
</feature>
<keyword evidence="2" id="KW-1133">Transmembrane helix</keyword>
<dbReference type="InterPro" id="IPR050879">
    <property type="entry name" value="Acyltransferase_3"/>
</dbReference>
<dbReference type="GO" id="GO:0000271">
    <property type="term" value="P:polysaccharide biosynthetic process"/>
    <property type="evidence" value="ECO:0007669"/>
    <property type="project" value="TreeGrafter"/>
</dbReference>
<dbReference type="PANTHER" id="PTHR23028">
    <property type="entry name" value="ACETYLTRANSFERASE"/>
    <property type="match status" value="1"/>
</dbReference>
<comment type="caution">
    <text evidence="4">The sequence shown here is derived from an EMBL/GenBank/DDBJ whole genome shotgun (WGS) entry which is preliminary data.</text>
</comment>
<evidence type="ECO:0000313" key="4">
    <source>
        <dbReference type="EMBL" id="KAG7390767.1"/>
    </source>
</evidence>
<organism evidence="4 5">
    <name type="scientific">Phytophthora pseudosyringae</name>
    <dbReference type="NCBI Taxonomy" id="221518"/>
    <lineage>
        <taxon>Eukaryota</taxon>
        <taxon>Sar</taxon>
        <taxon>Stramenopiles</taxon>
        <taxon>Oomycota</taxon>
        <taxon>Peronosporomycetes</taxon>
        <taxon>Peronosporales</taxon>
        <taxon>Peronosporaceae</taxon>
        <taxon>Phytophthora</taxon>
    </lineage>
</organism>
<dbReference type="OrthoDB" id="207378at2759"/>
<accession>A0A8T1WAW9</accession>
<feature type="region of interest" description="Disordered" evidence="1">
    <location>
        <begin position="413"/>
        <end position="444"/>
    </location>
</feature>
<feature type="transmembrane region" description="Helical" evidence="2">
    <location>
        <begin position="273"/>
        <end position="294"/>
    </location>
</feature>
<dbReference type="Pfam" id="PF01757">
    <property type="entry name" value="Acyl_transf_3"/>
    <property type="match status" value="1"/>
</dbReference>
<evidence type="ECO:0000259" key="3">
    <source>
        <dbReference type="Pfam" id="PF01757"/>
    </source>
</evidence>
<dbReference type="GO" id="GO:0016747">
    <property type="term" value="F:acyltransferase activity, transferring groups other than amino-acyl groups"/>
    <property type="evidence" value="ECO:0007669"/>
    <property type="project" value="InterPro"/>
</dbReference>
<protein>
    <recommendedName>
        <fullName evidence="3">Acyltransferase 3 domain-containing protein</fullName>
    </recommendedName>
</protein>
<evidence type="ECO:0000256" key="1">
    <source>
        <dbReference type="SAM" id="MobiDB-lite"/>
    </source>
</evidence>
<dbReference type="Proteomes" id="UP000694044">
    <property type="component" value="Unassembled WGS sequence"/>
</dbReference>
<dbReference type="EMBL" id="JAGDFM010000028">
    <property type="protein sequence ID" value="KAG7390767.1"/>
    <property type="molecule type" value="Genomic_DNA"/>
</dbReference>
<feature type="transmembrane region" description="Helical" evidence="2">
    <location>
        <begin position="234"/>
        <end position="252"/>
    </location>
</feature>
<dbReference type="GO" id="GO:0016020">
    <property type="term" value="C:membrane"/>
    <property type="evidence" value="ECO:0007669"/>
    <property type="project" value="TreeGrafter"/>
</dbReference>
<evidence type="ECO:0000313" key="5">
    <source>
        <dbReference type="Proteomes" id="UP000694044"/>
    </source>
</evidence>
<feature type="transmembrane region" description="Helical" evidence="2">
    <location>
        <begin position="184"/>
        <end position="205"/>
    </location>
</feature>
<feature type="transmembrane region" description="Helical" evidence="2">
    <location>
        <begin position="339"/>
        <end position="358"/>
    </location>
</feature>
<sequence>MLQIQVTDNDSAQHHGATLATQTQTSIDNVKISKMDPGCPQNKPNEPQMSPVARILFLDGVRGAAVIFVVTQHTGYMYDIFVRAVGVDAFYVLSSFLLTMIFMNKSIKLFSEDASYRKWGYTLADYFSKRFFRVYPLFALWLMPFEYKKRYYLVRHPEDFNLFQTLTFHPEHRHYLMWPLPLEISYYFILPAFVLAVLKLGRFWWMSFVPLYVWVIHEGLYTTRNNFYRQSLSMHLPTFVAGSMTAVISVKLDAWIKATGFKFRTLHVVALRVVEAVLIAAYLSVVFRGLFFNWLGMPLPPATRYIMPFTSVKLSLLIVIEMLQPSILSLIFEWVVLRYLGRISFSVNLLHVFVIYTPSIKENTNYCDKTFAVFALVILLATTSYYLIEYPSQLLAQRLSRVYNRRASYDEKIVEQSDTDSDGSSEPGTADSSSQRNEQVSTTN</sequence>
<feature type="compositionally biased region" description="Polar residues" evidence="1">
    <location>
        <begin position="424"/>
        <end position="444"/>
    </location>
</feature>
<keyword evidence="2" id="KW-0472">Membrane</keyword>
<feature type="transmembrane region" description="Helical" evidence="2">
    <location>
        <begin position="80"/>
        <end position="102"/>
    </location>
</feature>